<dbReference type="AlphaFoldDB" id="A0A0D0ARD0"/>
<dbReference type="Proteomes" id="UP000054485">
    <property type="component" value="Unassembled WGS sequence"/>
</dbReference>
<feature type="region of interest" description="Disordered" evidence="1">
    <location>
        <begin position="414"/>
        <end position="447"/>
    </location>
</feature>
<dbReference type="HOGENOM" id="CLU_049916_0_0_1"/>
<name>A0A0D0ARD0_9AGAM</name>
<keyword evidence="3" id="KW-1185">Reference proteome</keyword>
<reference evidence="3" key="2">
    <citation type="submission" date="2015-01" db="EMBL/GenBank/DDBJ databases">
        <title>Evolutionary Origins and Diversification of the Mycorrhizal Mutualists.</title>
        <authorList>
            <consortium name="DOE Joint Genome Institute"/>
            <consortium name="Mycorrhizal Genomics Consortium"/>
            <person name="Kohler A."/>
            <person name="Kuo A."/>
            <person name="Nagy L.G."/>
            <person name="Floudas D."/>
            <person name="Copeland A."/>
            <person name="Barry K.W."/>
            <person name="Cichocki N."/>
            <person name="Veneault-Fourrey C."/>
            <person name="LaButti K."/>
            <person name="Lindquist E.A."/>
            <person name="Lipzen A."/>
            <person name="Lundell T."/>
            <person name="Morin E."/>
            <person name="Murat C."/>
            <person name="Riley R."/>
            <person name="Ohm R."/>
            <person name="Sun H."/>
            <person name="Tunlid A."/>
            <person name="Henrissat B."/>
            <person name="Grigoriev I.V."/>
            <person name="Hibbett D.S."/>
            <person name="Martin F."/>
        </authorList>
    </citation>
    <scope>NUCLEOTIDE SEQUENCE [LARGE SCALE GENOMIC DNA]</scope>
    <source>
        <strain evidence="3">UH-Slu-Lm8-n1</strain>
    </source>
</reference>
<protein>
    <submittedName>
        <fullName evidence="2">Unplaced genomic scaffold CY34scaffold_62, whole genome shotgun sequence</fullName>
    </submittedName>
</protein>
<feature type="compositionally biased region" description="Polar residues" evidence="1">
    <location>
        <begin position="418"/>
        <end position="431"/>
    </location>
</feature>
<reference evidence="2 3" key="1">
    <citation type="submission" date="2014-04" db="EMBL/GenBank/DDBJ databases">
        <authorList>
            <consortium name="DOE Joint Genome Institute"/>
            <person name="Kuo A."/>
            <person name="Ruytinx J."/>
            <person name="Rineau F."/>
            <person name="Colpaert J."/>
            <person name="Kohler A."/>
            <person name="Nagy L.G."/>
            <person name="Floudas D."/>
            <person name="Copeland A."/>
            <person name="Barry K.W."/>
            <person name="Cichocki N."/>
            <person name="Veneault-Fourrey C."/>
            <person name="LaButti K."/>
            <person name="Lindquist E.A."/>
            <person name="Lipzen A."/>
            <person name="Lundell T."/>
            <person name="Morin E."/>
            <person name="Murat C."/>
            <person name="Sun H."/>
            <person name="Tunlid A."/>
            <person name="Henrissat B."/>
            <person name="Grigoriev I.V."/>
            <person name="Hibbett D.S."/>
            <person name="Martin F."/>
            <person name="Nordberg H.P."/>
            <person name="Cantor M.N."/>
            <person name="Hua S.X."/>
        </authorList>
    </citation>
    <scope>NUCLEOTIDE SEQUENCE [LARGE SCALE GENOMIC DNA]</scope>
    <source>
        <strain evidence="2 3">UH-Slu-Lm8-n1</strain>
    </source>
</reference>
<accession>A0A0D0ARD0</accession>
<evidence type="ECO:0000256" key="1">
    <source>
        <dbReference type="SAM" id="MobiDB-lite"/>
    </source>
</evidence>
<gene>
    <name evidence="2" type="ORF">CY34DRAFT_786415</name>
</gene>
<sequence>MSTATNVILPGYPTPSSHIHSPTYTAAPQAHEYRIAYNARLNPNRSPLEFVKQAKNGGVSLRLSGQDDQVTVPVYGYGASVEGTLDVHKRDGITSVEIQIEGTLMMEEMAEGGTTNCKLFLNKTILWVKDRIYEAPCPRSLPFSLPLPTTFSDGGKTYPLPPSHESHLSGLPGFRAKIKYSISAIVVKPNLIPHAVKSSLLGGGDWFYRAISTPFEYLPRTRPSSPLPPPLVPGQWGIIETSQWKVFPTLIHANQGGNDIMVKFYLPASRIFCMHEPIPFHIMFSSSAMSLAAFMPLGPVVTKSLKTRHTTIQLLRQTTVDVRNALILGTRTDIWRVDCIGEGAFRHAGNGGAHWTAFSGDIYISPDIKVGGFKAGGLSTKDCVVLTMIPPDLSKSPFKELRLTVPIRLATDPYPRNGSGSAGHTSPPSIHSSDEFGATPELGGGSW</sequence>
<dbReference type="STRING" id="930992.A0A0D0ARD0"/>
<dbReference type="InParanoid" id="A0A0D0ARD0"/>
<evidence type="ECO:0000313" key="2">
    <source>
        <dbReference type="EMBL" id="KIK44301.1"/>
    </source>
</evidence>
<organism evidence="2 3">
    <name type="scientific">Suillus luteus UH-Slu-Lm8-n1</name>
    <dbReference type="NCBI Taxonomy" id="930992"/>
    <lineage>
        <taxon>Eukaryota</taxon>
        <taxon>Fungi</taxon>
        <taxon>Dikarya</taxon>
        <taxon>Basidiomycota</taxon>
        <taxon>Agaricomycotina</taxon>
        <taxon>Agaricomycetes</taxon>
        <taxon>Agaricomycetidae</taxon>
        <taxon>Boletales</taxon>
        <taxon>Suillineae</taxon>
        <taxon>Suillaceae</taxon>
        <taxon>Suillus</taxon>
    </lineage>
</organism>
<proteinExistence type="predicted"/>
<dbReference type="EMBL" id="KN835193">
    <property type="protein sequence ID" value="KIK44301.1"/>
    <property type="molecule type" value="Genomic_DNA"/>
</dbReference>
<evidence type="ECO:0000313" key="3">
    <source>
        <dbReference type="Proteomes" id="UP000054485"/>
    </source>
</evidence>
<dbReference type="OrthoDB" id="3242181at2759"/>